<dbReference type="RefSeq" id="WP_144094664.1">
    <property type="nucleotide sequence ID" value="NZ_CABHMX010000004.1"/>
</dbReference>
<dbReference type="AlphaFoldDB" id="A0A564W819"/>
<keyword evidence="2" id="KW-1185">Reference proteome</keyword>
<evidence type="ECO:0000313" key="1">
    <source>
        <dbReference type="EMBL" id="VUX40153.1"/>
    </source>
</evidence>
<reference evidence="1 2" key="1">
    <citation type="submission" date="2019-07" db="EMBL/GenBank/DDBJ databases">
        <authorList>
            <person name="Hibberd C M."/>
            <person name="Gehrig L. J."/>
            <person name="Chang H.-W."/>
            <person name="Venkatesh S."/>
        </authorList>
    </citation>
    <scope>NUCLEOTIDE SEQUENCE [LARGE SCALE GENOMIC DNA]</scope>
    <source>
        <strain evidence="1">Blautia_luti_SSTS_Bg7063</strain>
    </source>
</reference>
<accession>A0A564W819</accession>
<evidence type="ECO:0000313" key="2">
    <source>
        <dbReference type="Proteomes" id="UP000408482"/>
    </source>
</evidence>
<sequence length="88" mass="9523">MLEKVIRGIKRRLKEARRGSQLICSDLLQNWLAAGVACPIKLRSILYRLAGNKIGKNCYLSPRIFLGPGPGKLSVGGGHSLIIIAGLI</sequence>
<dbReference type="EMBL" id="CABHNW010000139">
    <property type="protein sequence ID" value="VUX40153.1"/>
    <property type="molecule type" value="Genomic_DNA"/>
</dbReference>
<protein>
    <submittedName>
        <fullName evidence="1">Uncharacterized protein</fullName>
    </submittedName>
</protein>
<name>A0A564W819_9FIRM</name>
<dbReference type="Proteomes" id="UP000408482">
    <property type="component" value="Unassembled WGS sequence"/>
</dbReference>
<proteinExistence type="predicted"/>
<gene>
    <name evidence="1" type="ORF">RSSSTS7063_00754</name>
</gene>
<organism evidence="1 2">
    <name type="scientific">Blautia luti</name>
    <dbReference type="NCBI Taxonomy" id="89014"/>
    <lineage>
        <taxon>Bacteria</taxon>
        <taxon>Bacillati</taxon>
        <taxon>Bacillota</taxon>
        <taxon>Clostridia</taxon>
        <taxon>Lachnospirales</taxon>
        <taxon>Lachnospiraceae</taxon>
        <taxon>Blautia</taxon>
    </lineage>
</organism>